<feature type="compositionally biased region" description="Low complexity" evidence="8">
    <location>
        <begin position="248"/>
        <end position="264"/>
    </location>
</feature>
<keyword evidence="4 9" id="KW-0812">Transmembrane</keyword>
<feature type="transmembrane region" description="Helical" evidence="9">
    <location>
        <begin position="154"/>
        <end position="178"/>
    </location>
</feature>
<feature type="region of interest" description="Disordered" evidence="8">
    <location>
        <begin position="248"/>
        <end position="333"/>
    </location>
</feature>
<evidence type="ECO:0000256" key="1">
    <source>
        <dbReference type="ARBA" id="ARBA00004141"/>
    </source>
</evidence>
<evidence type="ECO:0000256" key="4">
    <source>
        <dbReference type="ARBA" id="ARBA00022692"/>
    </source>
</evidence>
<evidence type="ECO:0000256" key="5">
    <source>
        <dbReference type="ARBA" id="ARBA00022801"/>
    </source>
</evidence>
<comment type="caution">
    <text evidence="11">The sequence shown here is derived from an EMBL/GenBank/DDBJ whole genome shotgun (WGS) entry which is preliminary data.</text>
</comment>
<evidence type="ECO:0000313" key="12">
    <source>
        <dbReference type="Proteomes" id="UP001205105"/>
    </source>
</evidence>
<protein>
    <recommendedName>
        <fullName evidence="10">Peptidase S54 rhomboid domain-containing protein</fullName>
    </recommendedName>
</protein>
<evidence type="ECO:0000256" key="6">
    <source>
        <dbReference type="ARBA" id="ARBA00022989"/>
    </source>
</evidence>
<name>A0AAD5GYZ2_9CHLO</name>
<dbReference type="GO" id="GO:0006508">
    <property type="term" value="P:proteolysis"/>
    <property type="evidence" value="ECO:0007669"/>
    <property type="project" value="UniProtKB-KW"/>
</dbReference>
<dbReference type="PANTHER" id="PTHR43066">
    <property type="entry name" value="RHOMBOID-RELATED PROTEIN"/>
    <property type="match status" value="1"/>
</dbReference>
<evidence type="ECO:0000259" key="10">
    <source>
        <dbReference type="Pfam" id="PF01694"/>
    </source>
</evidence>
<keyword evidence="7 9" id="KW-0472">Membrane</keyword>
<feature type="transmembrane region" description="Helical" evidence="9">
    <location>
        <begin position="7"/>
        <end position="27"/>
    </location>
</feature>
<gene>
    <name evidence="11" type="ORF">COHA_008461</name>
</gene>
<dbReference type="Proteomes" id="UP001205105">
    <property type="component" value="Unassembled WGS sequence"/>
</dbReference>
<feature type="compositionally biased region" description="Low complexity" evidence="8">
    <location>
        <begin position="284"/>
        <end position="297"/>
    </location>
</feature>
<dbReference type="Pfam" id="PF01694">
    <property type="entry name" value="Rhomboid"/>
    <property type="match status" value="1"/>
</dbReference>
<evidence type="ECO:0000256" key="9">
    <source>
        <dbReference type="SAM" id="Phobius"/>
    </source>
</evidence>
<evidence type="ECO:0000256" key="8">
    <source>
        <dbReference type="SAM" id="MobiDB-lite"/>
    </source>
</evidence>
<dbReference type="GO" id="GO:0004252">
    <property type="term" value="F:serine-type endopeptidase activity"/>
    <property type="evidence" value="ECO:0007669"/>
    <property type="project" value="InterPro"/>
</dbReference>
<evidence type="ECO:0000313" key="11">
    <source>
        <dbReference type="EMBL" id="KAI7837739.1"/>
    </source>
</evidence>
<dbReference type="EMBL" id="JADXDR010000144">
    <property type="protein sequence ID" value="KAI7837739.1"/>
    <property type="molecule type" value="Genomic_DNA"/>
</dbReference>
<evidence type="ECO:0000256" key="7">
    <source>
        <dbReference type="ARBA" id="ARBA00023136"/>
    </source>
</evidence>
<comment type="subcellular location">
    <subcellularLocation>
        <location evidence="1">Membrane</location>
        <topology evidence="1">Multi-pass membrane protein</topology>
    </subcellularLocation>
</comment>
<comment type="similarity">
    <text evidence="2">Belongs to the peptidase S54 family.</text>
</comment>
<accession>A0AAD5GYZ2</accession>
<sequence>MLALGEILAQPATHALALLLVCIWLAMRHKCLGYAALGKSYEAVVWQGQWWRCATAVLAHVEWWHLLSNAHALLGYGWIEEQRGTSFFIHTTILIALLAAPIYMAFYHLILRNGCGAHHARTSCLGFSGVLFGLHTVAWLQLGAGGTPPLQSLISASILIPQASFVGHSAGILAGALVALLRLNLWVSPALSFTLAAAALAYTCAACPEISLSLPACFPAWLARLCQARRPQLVGGCLYRSAPPSADSSHAAATDNSQDSAAPVPRDEARAAAAAAAEARHAQRAAAHTASAQRLAAFQAQRDTRFSAGPSTPPNDSTARIMRYRGASPPSPA</sequence>
<organism evidence="11 12">
    <name type="scientific">Chlorella ohadii</name>
    <dbReference type="NCBI Taxonomy" id="2649997"/>
    <lineage>
        <taxon>Eukaryota</taxon>
        <taxon>Viridiplantae</taxon>
        <taxon>Chlorophyta</taxon>
        <taxon>core chlorophytes</taxon>
        <taxon>Trebouxiophyceae</taxon>
        <taxon>Chlorellales</taxon>
        <taxon>Chlorellaceae</taxon>
        <taxon>Chlorella clade</taxon>
        <taxon>Chlorella</taxon>
    </lineage>
</organism>
<feature type="domain" description="Peptidase S54 rhomboid" evidence="10">
    <location>
        <begin position="47"/>
        <end position="182"/>
    </location>
</feature>
<dbReference type="InterPro" id="IPR022764">
    <property type="entry name" value="Peptidase_S54_rhomboid_dom"/>
</dbReference>
<keyword evidence="5" id="KW-0378">Hydrolase</keyword>
<feature type="transmembrane region" description="Helical" evidence="9">
    <location>
        <begin position="122"/>
        <end position="142"/>
    </location>
</feature>
<keyword evidence="12" id="KW-1185">Reference proteome</keyword>
<dbReference type="GO" id="GO:0016020">
    <property type="term" value="C:membrane"/>
    <property type="evidence" value="ECO:0007669"/>
    <property type="project" value="UniProtKB-SubCell"/>
</dbReference>
<feature type="transmembrane region" description="Helical" evidence="9">
    <location>
        <begin position="87"/>
        <end position="110"/>
    </location>
</feature>
<dbReference type="Gene3D" id="1.20.1540.10">
    <property type="entry name" value="Rhomboid-like"/>
    <property type="match status" value="1"/>
</dbReference>
<keyword evidence="3" id="KW-0645">Protease</keyword>
<feature type="transmembrane region" description="Helical" evidence="9">
    <location>
        <begin position="185"/>
        <end position="203"/>
    </location>
</feature>
<evidence type="ECO:0000256" key="2">
    <source>
        <dbReference type="ARBA" id="ARBA00009045"/>
    </source>
</evidence>
<dbReference type="SUPFAM" id="SSF144091">
    <property type="entry name" value="Rhomboid-like"/>
    <property type="match status" value="1"/>
</dbReference>
<evidence type="ECO:0000256" key="3">
    <source>
        <dbReference type="ARBA" id="ARBA00022670"/>
    </source>
</evidence>
<proteinExistence type="inferred from homology"/>
<keyword evidence="6 9" id="KW-1133">Transmembrane helix</keyword>
<dbReference type="PANTHER" id="PTHR43066:SF1">
    <property type="entry name" value="RHOMBOID PROTEIN 2"/>
    <property type="match status" value="1"/>
</dbReference>
<dbReference type="AlphaFoldDB" id="A0AAD5GYZ2"/>
<dbReference type="InterPro" id="IPR035952">
    <property type="entry name" value="Rhomboid-like_sf"/>
</dbReference>
<reference evidence="11" key="1">
    <citation type="submission" date="2020-11" db="EMBL/GenBank/DDBJ databases">
        <title>Chlorella ohadii genome sequencing and assembly.</title>
        <authorList>
            <person name="Murik O."/>
            <person name="Treves H."/>
            <person name="Kedem I."/>
            <person name="Shotland Y."/>
            <person name="Kaplan A."/>
        </authorList>
    </citation>
    <scope>NUCLEOTIDE SEQUENCE</scope>
    <source>
        <strain evidence="11">1</strain>
    </source>
</reference>